<dbReference type="EMBL" id="BOPG01000050">
    <property type="protein sequence ID" value="GIJ60121.1"/>
    <property type="molecule type" value="Genomic_DNA"/>
</dbReference>
<dbReference type="PANTHER" id="PTHR23513:SF6">
    <property type="entry name" value="MAJOR FACILITATOR SUPERFAMILY ASSOCIATED DOMAIN-CONTAINING PROTEIN"/>
    <property type="match status" value="1"/>
</dbReference>
<feature type="transmembrane region" description="Helical" evidence="7">
    <location>
        <begin position="383"/>
        <end position="402"/>
    </location>
</feature>
<feature type="transmembrane region" description="Helical" evidence="7">
    <location>
        <begin position="318"/>
        <end position="338"/>
    </location>
</feature>
<comment type="caution">
    <text evidence="8">The sequence shown here is derived from an EMBL/GenBank/DDBJ whole genome shotgun (WGS) entry which is preliminary data.</text>
</comment>
<dbReference type="Gene3D" id="1.20.1250.20">
    <property type="entry name" value="MFS general substrate transporter like domains"/>
    <property type="match status" value="1"/>
</dbReference>
<comment type="subcellular location">
    <subcellularLocation>
        <location evidence="1">Cell membrane</location>
        <topology evidence="1">Multi-pass membrane protein</topology>
    </subcellularLocation>
</comment>
<dbReference type="InterPro" id="IPR036259">
    <property type="entry name" value="MFS_trans_sf"/>
</dbReference>
<keyword evidence="9" id="KW-1185">Reference proteome</keyword>
<evidence type="ECO:0000256" key="3">
    <source>
        <dbReference type="ARBA" id="ARBA00022475"/>
    </source>
</evidence>
<feature type="transmembrane region" description="Helical" evidence="7">
    <location>
        <begin position="177"/>
        <end position="196"/>
    </location>
</feature>
<feature type="transmembrane region" description="Helical" evidence="7">
    <location>
        <begin position="295"/>
        <end position="312"/>
    </location>
</feature>
<dbReference type="SUPFAM" id="SSF103473">
    <property type="entry name" value="MFS general substrate transporter"/>
    <property type="match status" value="1"/>
</dbReference>
<gene>
    <name evidence="8" type="ORF">Vau01_076370</name>
</gene>
<dbReference type="Proteomes" id="UP000612585">
    <property type="component" value="Unassembled WGS sequence"/>
</dbReference>
<evidence type="ECO:0000256" key="7">
    <source>
        <dbReference type="SAM" id="Phobius"/>
    </source>
</evidence>
<evidence type="ECO:0000256" key="1">
    <source>
        <dbReference type="ARBA" id="ARBA00004651"/>
    </source>
</evidence>
<dbReference type="Pfam" id="PF05977">
    <property type="entry name" value="MFS_3"/>
    <property type="match status" value="1"/>
</dbReference>
<evidence type="ECO:0000256" key="5">
    <source>
        <dbReference type="ARBA" id="ARBA00022989"/>
    </source>
</evidence>
<dbReference type="AlphaFoldDB" id="A0A8J3Z9Z9"/>
<name>A0A8J3Z9Z9_9ACTN</name>
<evidence type="ECO:0000256" key="2">
    <source>
        <dbReference type="ARBA" id="ARBA00022448"/>
    </source>
</evidence>
<keyword evidence="2" id="KW-0813">Transport</keyword>
<evidence type="ECO:0000256" key="4">
    <source>
        <dbReference type="ARBA" id="ARBA00022692"/>
    </source>
</evidence>
<keyword evidence="3" id="KW-1003">Cell membrane</keyword>
<feature type="transmembrane region" description="Helical" evidence="7">
    <location>
        <begin position="50"/>
        <end position="73"/>
    </location>
</feature>
<accession>A0A8J3Z9Z9</accession>
<feature type="transmembrane region" description="Helical" evidence="7">
    <location>
        <begin position="217"/>
        <end position="245"/>
    </location>
</feature>
<dbReference type="PANTHER" id="PTHR23513">
    <property type="entry name" value="INTEGRAL MEMBRANE EFFLUX PROTEIN-RELATED"/>
    <property type="match status" value="1"/>
</dbReference>
<reference evidence="8" key="1">
    <citation type="submission" date="2021-01" db="EMBL/GenBank/DDBJ databases">
        <title>Whole genome shotgun sequence of Virgisporangium aurantiacum NBRC 16421.</title>
        <authorList>
            <person name="Komaki H."/>
            <person name="Tamura T."/>
        </authorList>
    </citation>
    <scope>NUCLEOTIDE SEQUENCE</scope>
    <source>
        <strain evidence="8">NBRC 16421</strain>
    </source>
</reference>
<dbReference type="RefSeq" id="WP_204003973.1">
    <property type="nucleotide sequence ID" value="NZ_BOPG01000050.1"/>
</dbReference>
<evidence type="ECO:0000313" key="9">
    <source>
        <dbReference type="Proteomes" id="UP000612585"/>
    </source>
</evidence>
<dbReference type="CDD" id="cd06173">
    <property type="entry name" value="MFS_MefA_like"/>
    <property type="match status" value="1"/>
</dbReference>
<evidence type="ECO:0000313" key="8">
    <source>
        <dbReference type="EMBL" id="GIJ60121.1"/>
    </source>
</evidence>
<feature type="transmembrane region" description="Helical" evidence="7">
    <location>
        <begin position="265"/>
        <end position="283"/>
    </location>
</feature>
<feature type="transmembrane region" description="Helical" evidence="7">
    <location>
        <begin position="110"/>
        <end position="137"/>
    </location>
</feature>
<dbReference type="GO" id="GO:0005886">
    <property type="term" value="C:plasma membrane"/>
    <property type="evidence" value="ECO:0007669"/>
    <property type="project" value="UniProtKB-SubCell"/>
</dbReference>
<sequence length="421" mass="43583">MTASIPVEPLPLRRDPAFRRYWLARLTSLCGSSVTVVAMPVLVYQLTGSALWTALVTVAEAAPYLCVGLVVGAIADRSDRRRTMIVADLVNAALLASIPLAYALDVLTAPHVLLVALAAQTMFVFFDASSVGALPAIVGRDRIAGAQAALFAASNLADLALPMLAGVALVVLPAAGLIAVDAVSFVVSALLIRAIARPFSTGGRTGDRRLWTDVRAGLRFVWGHTGVRVLTFAGLVQCLAGGAMVGQLVPWADRTLGVDPDDGRIGILFVAWGAGGVVGSVLFPRVNARLGPARTTLVFLPLSAAGGVAVALSTHWLVAAAVIGAWITAYMIVAIAQITMRQQVSPDHLQGRVHTVARVFSWGIGWPVGALVGGALAEAVDPRAAAVFAAAVLVFGAVVVWLSPLKHADRAEVAVDVGGVG</sequence>
<feature type="transmembrane region" description="Helical" evidence="7">
    <location>
        <begin position="85"/>
        <end position="104"/>
    </location>
</feature>
<evidence type="ECO:0000256" key="6">
    <source>
        <dbReference type="ARBA" id="ARBA00023136"/>
    </source>
</evidence>
<keyword evidence="4 7" id="KW-0812">Transmembrane</keyword>
<feature type="transmembrane region" description="Helical" evidence="7">
    <location>
        <begin position="22"/>
        <end position="44"/>
    </location>
</feature>
<feature type="transmembrane region" description="Helical" evidence="7">
    <location>
        <begin position="359"/>
        <end position="377"/>
    </location>
</feature>
<keyword evidence="6 7" id="KW-0472">Membrane</keyword>
<proteinExistence type="predicted"/>
<dbReference type="InterPro" id="IPR010290">
    <property type="entry name" value="TM_effector"/>
</dbReference>
<keyword evidence="5 7" id="KW-1133">Transmembrane helix</keyword>
<protein>
    <submittedName>
        <fullName evidence="8">MFS transporter</fullName>
    </submittedName>
</protein>
<organism evidence="8 9">
    <name type="scientific">Virgisporangium aurantiacum</name>
    <dbReference type="NCBI Taxonomy" id="175570"/>
    <lineage>
        <taxon>Bacteria</taxon>
        <taxon>Bacillati</taxon>
        <taxon>Actinomycetota</taxon>
        <taxon>Actinomycetes</taxon>
        <taxon>Micromonosporales</taxon>
        <taxon>Micromonosporaceae</taxon>
        <taxon>Virgisporangium</taxon>
    </lineage>
</organism>
<feature type="transmembrane region" description="Helical" evidence="7">
    <location>
        <begin position="149"/>
        <end position="171"/>
    </location>
</feature>